<dbReference type="STRING" id="1121400.SAMN02746065_1348"/>
<proteinExistence type="predicted"/>
<dbReference type="PANTHER" id="PTHR37943:SF1">
    <property type="entry name" value="PROTEIN VES"/>
    <property type="match status" value="1"/>
</dbReference>
<sequence>MPENTMKYTIIPPSDFLDLPWKNGQGVTRELMIKQTKKDAPFDWRISRAVVDRDGFFSDFSGYDRILIMLEGKGMDLFCATGENHKFRSPYDLAQFSGDAGTRATLLNGPIQDFNIMVRKDRYSASVDLFKAQGRYDLEINATDFLIYAPEHDTFLNRPGKNEIHLPAGHLFHQTGEAKLCHSWQIQGKNMICIQIK</sequence>
<dbReference type="Proteomes" id="UP000192418">
    <property type="component" value="Unassembled WGS sequence"/>
</dbReference>
<dbReference type="SUPFAM" id="SSF51182">
    <property type="entry name" value="RmlC-like cupins"/>
    <property type="match status" value="1"/>
</dbReference>
<accession>A0A1W2EKD7</accession>
<dbReference type="AlphaFoldDB" id="A0A1W2EKD7"/>
<evidence type="ECO:0008006" key="3">
    <source>
        <dbReference type="Google" id="ProtNLM"/>
    </source>
</evidence>
<dbReference type="OrthoDB" id="9800082at2"/>
<dbReference type="InterPro" id="IPR014710">
    <property type="entry name" value="RmlC-like_jellyroll"/>
</dbReference>
<evidence type="ECO:0000313" key="1">
    <source>
        <dbReference type="EMBL" id="SMD10189.1"/>
    </source>
</evidence>
<protein>
    <recommendedName>
        <fullName evidence="3">HutD protein</fullName>
    </recommendedName>
</protein>
<dbReference type="Pfam" id="PF05962">
    <property type="entry name" value="HutD"/>
    <property type="match status" value="1"/>
</dbReference>
<dbReference type="PANTHER" id="PTHR37943">
    <property type="entry name" value="PROTEIN VES"/>
    <property type="match status" value="1"/>
</dbReference>
<dbReference type="Gene3D" id="2.60.120.10">
    <property type="entry name" value="Jelly Rolls"/>
    <property type="match status" value="1"/>
</dbReference>
<evidence type="ECO:0000313" key="2">
    <source>
        <dbReference type="Proteomes" id="UP000192418"/>
    </source>
</evidence>
<dbReference type="EMBL" id="FWXY01000034">
    <property type="protein sequence ID" value="SMD10189.1"/>
    <property type="molecule type" value="Genomic_DNA"/>
</dbReference>
<name>A0A1W2EKD7_9BACT</name>
<dbReference type="CDD" id="cd20293">
    <property type="entry name" value="cupin_HutD_N"/>
    <property type="match status" value="1"/>
</dbReference>
<reference evidence="1 2" key="1">
    <citation type="submission" date="2017-04" db="EMBL/GenBank/DDBJ databases">
        <authorList>
            <person name="Afonso C.L."/>
            <person name="Miller P.J."/>
            <person name="Scott M.A."/>
            <person name="Spackman E."/>
            <person name="Goraichik I."/>
            <person name="Dimitrov K.M."/>
            <person name="Suarez D.L."/>
            <person name="Swayne D.E."/>
        </authorList>
    </citation>
    <scope>NUCLEOTIDE SEQUENCE [LARGE SCALE GENOMIC DNA]</scope>
    <source>
        <strain evidence="1 2">DSM 3385</strain>
    </source>
</reference>
<gene>
    <name evidence="1" type="ORF">SAMN02746065_1348</name>
</gene>
<dbReference type="InterPro" id="IPR010282">
    <property type="entry name" value="Uncharacterised_HutD/Ves"/>
</dbReference>
<organism evidence="1 2">
    <name type="scientific">Desulfocicer vacuolatum DSM 3385</name>
    <dbReference type="NCBI Taxonomy" id="1121400"/>
    <lineage>
        <taxon>Bacteria</taxon>
        <taxon>Pseudomonadati</taxon>
        <taxon>Thermodesulfobacteriota</taxon>
        <taxon>Desulfobacteria</taxon>
        <taxon>Desulfobacterales</taxon>
        <taxon>Desulfobacteraceae</taxon>
        <taxon>Desulfocicer</taxon>
    </lineage>
</organism>
<dbReference type="InterPro" id="IPR011051">
    <property type="entry name" value="RmlC_Cupin_sf"/>
</dbReference>
<keyword evidence="2" id="KW-1185">Reference proteome</keyword>